<dbReference type="InterPro" id="IPR002732">
    <property type="entry name" value="Hjc"/>
</dbReference>
<keyword evidence="8 11" id="KW-0233">DNA recombination</keyword>
<feature type="binding site" evidence="11">
    <location>
        <position position="55"/>
    </location>
    <ligand>
        <name>Mg(2+)</name>
        <dbReference type="ChEBI" id="CHEBI:18420"/>
    </ligand>
</feature>
<feature type="binding site" evidence="11">
    <location>
        <position position="42"/>
    </location>
    <ligand>
        <name>Mg(2+)</name>
        <dbReference type="ChEBI" id="CHEBI:18420"/>
    </ligand>
</feature>
<evidence type="ECO:0000313" key="12">
    <source>
        <dbReference type="EMBL" id="MUM64114.1"/>
    </source>
</evidence>
<comment type="subunit">
    <text evidence="11">Homodimer.</text>
</comment>
<gene>
    <name evidence="11" type="primary">hjc</name>
    <name evidence="12" type="ORF">D1867_02375</name>
</gene>
<comment type="caution">
    <text evidence="12">The sequence shown here is derived from an EMBL/GenBank/DDBJ whole genome shotgun (WGS) entry which is preliminary data.</text>
</comment>
<dbReference type="NCBIfam" id="NF040854">
    <property type="entry name" value="Hol_resolv_Hjc"/>
    <property type="match status" value="1"/>
</dbReference>
<keyword evidence="3 11" id="KW-0255">Endonuclease</keyword>
<dbReference type="GO" id="GO:0006281">
    <property type="term" value="P:DNA repair"/>
    <property type="evidence" value="ECO:0007669"/>
    <property type="project" value="UniProtKB-UniRule"/>
</dbReference>
<keyword evidence="5 11" id="KW-0378">Hydrolase</keyword>
<evidence type="ECO:0000256" key="9">
    <source>
        <dbReference type="ARBA" id="ARBA00023204"/>
    </source>
</evidence>
<dbReference type="GO" id="GO:0000287">
    <property type="term" value="F:magnesium ion binding"/>
    <property type="evidence" value="ECO:0007669"/>
    <property type="project" value="UniProtKB-UniRule"/>
</dbReference>
<dbReference type="PANTHER" id="PTHR39651">
    <property type="entry name" value="HOLLIDAY JUNCTION RESOLVASE HJC"/>
    <property type="match status" value="1"/>
</dbReference>
<reference evidence="12 13" key="1">
    <citation type="submission" date="2019-10" db="EMBL/GenBank/DDBJ databases">
        <title>Genome Sequences from Six Type Strain Members of the Archaeal Family Sulfolobaceae: Acidianus ambivalens, Acidianus infernus, Metallosphaera prunae, Stygiolobus azoricus, Sulfolobus metallicus, and Sulfurisphaera ohwakuensis.</title>
        <authorList>
            <person name="Counts J.A."/>
            <person name="Kelly R.M."/>
        </authorList>
    </citation>
    <scope>NUCLEOTIDE SEQUENCE [LARGE SCALE GENOMIC DNA]</scope>
    <source>
        <strain evidence="12 13">DSM 3191</strain>
    </source>
</reference>
<evidence type="ECO:0000256" key="8">
    <source>
        <dbReference type="ARBA" id="ARBA00023172"/>
    </source>
</evidence>
<protein>
    <recommendedName>
        <fullName evidence="11">Crossover junction endodeoxyribonuclease Hjc</fullName>
        <shortName evidence="11">Hjc</shortName>
        <ecNumber evidence="11">3.1.21.10</ecNumber>
    </recommendedName>
    <alternativeName>
        <fullName evidence="11">Holliday junction resolvase Hjc</fullName>
    </alternativeName>
</protein>
<dbReference type="InterPro" id="IPR014428">
    <property type="entry name" value="Hjc_arc"/>
</dbReference>
<dbReference type="InterPro" id="IPR011856">
    <property type="entry name" value="tRNA_endonuc-like_dom_sf"/>
</dbReference>
<evidence type="ECO:0000256" key="7">
    <source>
        <dbReference type="ARBA" id="ARBA00023125"/>
    </source>
</evidence>
<sequence>MNERKRKGTSVEHYILSSLRDKGFAVVRAPASGSKRKDPIPDIIAMKNGVILLIEVKSRKEKNKVYVPRSQAEGIINFAKKSGGELFLAVKFPKFLKFIPFSKLRITESGNYVADEEVIEEGLNLEDLVRAVEAKFSKTLDFFI</sequence>
<dbReference type="GO" id="GO:0006310">
    <property type="term" value="P:DNA recombination"/>
    <property type="evidence" value="ECO:0007669"/>
    <property type="project" value="UniProtKB-UniRule"/>
</dbReference>
<dbReference type="CDD" id="cd00523">
    <property type="entry name" value="Holliday_junction_resolvase"/>
    <property type="match status" value="1"/>
</dbReference>
<keyword evidence="2 11" id="KW-0479">Metal-binding</keyword>
<evidence type="ECO:0000256" key="4">
    <source>
        <dbReference type="ARBA" id="ARBA00022763"/>
    </source>
</evidence>
<evidence type="ECO:0000256" key="1">
    <source>
        <dbReference type="ARBA" id="ARBA00022722"/>
    </source>
</evidence>
<dbReference type="Pfam" id="PF01870">
    <property type="entry name" value="Hjc"/>
    <property type="match status" value="1"/>
</dbReference>
<feature type="binding site" evidence="11">
    <location>
        <position position="12"/>
    </location>
    <ligand>
        <name>Mg(2+)</name>
        <dbReference type="ChEBI" id="CHEBI:18420"/>
    </ligand>
</feature>
<evidence type="ECO:0000256" key="2">
    <source>
        <dbReference type="ARBA" id="ARBA00022723"/>
    </source>
</evidence>
<dbReference type="PIRSF" id="PIRSF004985">
    <property type="entry name" value="Hlld_jn_rslvs_ar"/>
    <property type="match status" value="1"/>
</dbReference>
<accession>A0A6A9QDC2</accession>
<dbReference type="PANTHER" id="PTHR39651:SF1">
    <property type="entry name" value="HOLLIDAY JUNCTION RESOLVASE HJC"/>
    <property type="match status" value="1"/>
</dbReference>
<feature type="active site" evidence="11">
    <location>
        <position position="32"/>
    </location>
</feature>
<evidence type="ECO:0000256" key="10">
    <source>
        <dbReference type="ARBA" id="ARBA00029354"/>
    </source>
</evidence>
<comment type="function">
    <text evidence="11">A structure-specific endonuclease that resolves Holliday junction (HJ) intermediates during genetic recombination. Cleaves 4-way DNA junctions introducing paired nicks in opposing strands, leaving a 5'-terminal phosphate and a 3'-terminal hydroxyl group that are subsequently ligated to produce recombinant products.</text>
</comment>
<proteinExistence type="inferred from homology"/>
<keyword evidence="7 11" id="KW-0238">DNA-binding</keyword>
<keyword evidence="13" id="KW-1185">Reference proteome</keyword>
<dbReference type="RefSeq" id="WP_338077931.1">
    <property type="nucleotide sequence ID" value="NZ_WFIY01000004.1"/>
</dbReference>
<keyword evidence="4 11" id="KW-0227">DNA damage</keyword>
<evidence type="ECO:0000256" key="3">
    <source>
        <dbReference type="ARBA" id="ARBA00022759"/>
    </source>
</evidence>
<dbReference type="InterPro" id="IPR011335">
    <property type="entry name" value="Restrct_endonuc-II-like"/>
</dbReference>
<name>A0A6A9QDC2_ACIIN</name>
<dbReference type="Proteomes" id="UP000440125">
    <property type="component" value="Unassembled WGS sequence"/>
</dbReference>
<keyword evidence="9 11" id="KW-0234">DNA repair</keyword>
<evidence type="ECO:0000256" key="6">
    <source>
        <dbReference type="ARBA" id="ARBA00022842"/>
    </source>
</evidence>
<keyword evidence="6 11" id="KW-0460">Magnesium</keyword>
<evidence type="ECO:0000313" key="13">
    <source>
        <dbReference type="Proteomes" id="UP000440125"/>
    </source>
</evidence>
<comment type="catalytic activity">
    <reaction evidence="10 11">
        <text>Endonucleolytic cleavage at a junction such as a reciprocal single-stranded crossover between two homologous DNA duplexes (Holliday junction).</text>
        <dbReference type="EC" id="3.1.21.10"/>
    </reaction>
</comment>
<dbReference type="EMBL" id="WFIY01000004">
    <property type="protein sequence ID" value="MUM64114.1"/>
    <property type="molecule type" value="Genomic_DNA"/>
</dbReference>
<comment type="similarity">
    <text evidence="11">Belongs to the Holliday junction resolvase Hjc family.</text>
</comment>
<dbReference type="HAMAP" id="MF_01490">
    <property type="entry name" value="HJ_Resolv_Hjc"/>
    <property type="match status" value="1"/>
</dbReference>
<organism evidence="12 13">
    <name type="scientific">Acidianus infernus</name>
    <dbReference type="NCBI Taxonomy" id="12915"/>
    <lineage>
        <taxon>Archaea</taxon>
        <taxon>Thermoproteota</taxon>
        <taxon>Thermoprotei</taxon>
        <taxon>Sulfolobales</taxon>
        <taxon>Sulfolobaceae</taxon>
        <taxon>Acidianus</taxon>
    </lineage>
</organism>
<dbReference type="EC" id="3.1.21.10" evidence="11"/>
<feature type="site" description="Transition state stabilizer" evidence="11">
    <location>
        <position position="57"/>
    </location>
</feature>
<evidence type="ECO:0000256" key="5">
    <source>
        <dbReference type="ARBA" id="ARBA00022801"/>
    </source>
</evidence>
<dbReference type="SUPFAM" id="SSF52980">
    <property type="entry name" value="Restriction endonuclease-like"/>
    <property type="match status" value="1"/>
</dbReference>
<comment type="cofactor">
    <cofactor evidence="11">
        <name>Mg(2+)</name>
        <dbReference type="ChEBI" id="CHEBI:18420"/>
    </cofactor>
    <text evidence="11">Binds 1 Mg(2+) ion per subunit.</text>
</comment>
<dbReference type="Gene3D" id="3.40.1350.10">
    <property type="match status" value="1"/>
</dbReference>
<dbReference type="AlphaFoldDB" id="A0A6A9QDC2"/>
<keyword evidence="1 11" id="KW-0540">Nuclease</keyword>
<dbReference type="GO" id="GO:0008821">
    <property type="term" value="F:crossover junction DNA endonuclease activity"/>
    <property type="evidence" value="ECO:0007669"/>
    <property type="project" value="UniProtKB-UniRule"/>
</dbReference>
<dbReference type="GO" id="GO:0003677">
    <property type="term" value="F:DNA binding"/>
    <property type="evidence" value="ECO:0007669"/>
    <property type="project" value="UniProtKB-KW"/>
</dbReference>
<evidence type="ECO:0000256" key="11">
    <source>
        <dbReference type="HAMAP-Rule" id="MF_01490"/>
    </source>
</evidence>